<dbReference type="Proteomes" id="UP000314011">
    <property type="component" value="Unassembled WGS sequence"/>
</dbReference>
<evidence type="ECO:0000256" key="4">
    <source>
        <dbReference type="ARBA" id="ARBA00023004"/>
    </source>
</evidence>
<evidence type="ECO:0000256" key="2">
    <source>
        <dbReference type="ARBA" id="ARBA00022723"/>
    </source>
</evidence>
<dbReference type="PROSITE" id="PS51296">
    <property type="entry name" value="RIESKE"/>
    <property type="match status" value="1"/>
</dbReference>
<keyword evidence="2" id="KW-0479">Metal-binding</keyword>
<dbReference type="InterPro" id="IPR036922">
    <property type="entry name" value="Rieske_2Fe-2S_sf"/>
</dbReference>
<comment type="caution">
    <text evidence="7">The sequence shown here is derived from an EMBL/GenBank/DDBJ whole genome shotgun (WGS) entry which is preliminary data.</text>
</comment>
<sequence>MPACCGDAEVALWRSATGKVAAWEDRCPHRGMRLSHGFVRGEMLSCIYHGWRYDQTGTCQKIPAHPGLEPPASIKVRSFTALEQDGVIWLSEGEMAEPPPPLTGLTPLRSVTVDAITVLDPVSEVDGMTLLVQPLPGGRTGLHALTASTDPGERKAASRRLEVLRRDLEAGVAA</sequence>
<dbReference type="AlphaFoldDB" id="A0A5C5GCI7"/>
<keyword evidence="8" id="KW-1185">Reference proteome</keyword>
<organism evidence="7 8">
    <name type="scientific">Pelagovum pacificum</name>
    <dbReference type="NCBI Taxonomy" id="2588711"/>
    <lineage>
        <taxon>Bacteria</taxon>
        <taxon>Pseudomonadati</taxon>
        <taxon>Pseudomonadota</taxon>
        <taxon>Alphaproteobacteria</taxon>
        <taxon>Rhodobacterales</taxon>
        <taxon>Paracoccaceae</taxon>
        <taxon>Pelagovum</taxon>
    </lineage>
</organism>
<dbReference type="InterPro" id="IPR050584">
    <property type="entry name" value="Cholesterol_7-desaturase"/>
</dbReference>
<keyword evidence="1" id="KW-0001">2Fe-2S</keyword>
<dbReference type="SUPFAM" id="SSF50022">
    <property type="entry name" value="ISP domain"/>
    <property type="match status" value="1"/>
</dbReference>
<gene>
    <name evidence="7" type="ORF">FHY64_14555</name>
</gene>
<evidence type="ECO:0000313" key="7">
    <source>
        <dbReference type="EMBL" id="TNY31682.1"/>
    </source>
</evidence>
<dbReference type="Pfam" id="PF00355">
    <property type="entry name" value="Rieske"/>
    <property type="match status" value="1"/>
</dbReference>
<reference evidence="7 8" key="1">
    <citation type="submission" date="2019-06" db="EMBL/GenBank/DDBJ databases">
        <title>Genome of new Rhodobacteraceae sp. SM1903.</title>
        <authorList>
            <person name="Ren X."/>
        </authorList>
    </citation>
    <scope>NUCLEOTIDE SEQUENCE [LARGE SCALE GENOMIC DNA]</scope>
    <source>
        <strain evidence="7 8">SM1903</strain>
    </source>
</reference>
<dbReference type="GO" id="GO:0005506">
    <property type="term" value="F:iron ion binding"/>
    <property type="evidence" value="ECO:0007669"/>
    <property type="project" value="InterPro"/>
</dbReference>
<dbReference type="InterPro" id="IPR015881">
    <property type="entry name" value="ARHD_Rieske_2Fe_2S"/>
</dbReference>
<accession>A0A5C5GCI7</accession>
<keyword evidence="5" id="KW-0411">Iron-sulfur</keyword>
<evidence type="ECO:0000313" key="8">
    <source>
        <dbReference type="Proteomes" id="UP000314011"/>
    </source>
</evidence>
<dbReference type="OrthoDB" id="9800776at2"/>
<evidence type="ECO:0000259" key="6">
    <source>
        <dbReference type="PROSITE" id="PS51296"/>
    </source>
</evidence>
<dbReference type="PANTHER" id="PTHR21266:SF60">
    <property type="entry name" value="3-KETOSTEROID-9-ALPHA-MONOOXYGENASE, OXYGENASE COMPONENT"/>
    <property type="match status" value="1"/>
</dbReference>
<evidence type="ECO:0000256" key="1">
    <source>
        <dbReference type="ARBA" id="ARBA00022714"/>
    </source>
</evidence>
<keyword evidence="4" id="KW-0408">Iron</keyword>
<proteinExistence type="predicted"/>
<evidence type="ECO:0000256" key="3">
    <source>
        <dbReference type="ARBA" id="ARBA00023002"/>
    </source>
</evidence>
<dbReference type="InterPro" id="IPR017941">
    <property type="entry name" value="Rieske_2Fe-2S"/>
</dbReference>
<dbReference type="GO" id="GO:0016491">
    <property type="term" value="F:oxidoreductase activity"/>
    <property type="evidence" value="ECO:0007669"/>
    <property type="project" value="UniProtKB-KW"/>
</dbReference>
<dbReference type="EMBL" id="VFFF01000002">
    <property type="protein sequence ID" value="TNY31682.1"/>
    <property type="molecule type" value="Genomic_DNA"/>
</dbReference>
<keyword evidence="3" id="KW-0560">Oxidoreductase</keyword>
<feature type="domain" description="Rieske" evidence="6">
    <location>
        <begin position="1"/>
        <end position="90"/>
    </location>
</feature>
<name>A0A5C5GCI7_9RHOB</name>
<evidence type="ECO:0000256" key="5">
    <source>
        <dbReference type="ARBA" id="ARBA00023014"/>
    </source>
</evidence>
<dbReference type="GO" id="GO:0051537">
    <property type="term" value="F:2 iron, 2 sulfur cluster binding"/>
    <property type="evidence" value="ECO:0007669"/>
    <property type="project" value="UniProtKB-KW"/>
</dbReference>
<protein>
    <submittedName>
        <fullName evidence="7">Rieske 2Fe-2S domain-containing protein</fullName>
    </submittedName>
</protein>
<dbReference type="Gene3D" id="2.102.10.10">
    <property type="entry name" value="Rieske [2Fe-2S] iron-sulphur domain"/>
    <property type="match status" value="1"/>
</dbReference>
<dbReference type="PANTHER" id="PTHR21266">
    <property type="entry name" value="IRON-SULFUR DOMAIN CONTAINING PROTEIN"/>
    <property type="match status" value="1"/>
</dbReference>
<dbReference type="PROSITE" id="PS00570">
    <property type="entry name" value="RING_HYDROXYL_ALPHA"/>
    <property type="match status" value="1"/>
</dbReference>